<feature type="non-terminal residue" evidence="1">
    <location>
        <position position="1"/>
    </location>
</feature>
<comment type="caution">
    <text evidence="1">The sequence shown here is derived from an EMBL/GenBank/DDBJ whole genome shotgun (WGS) entry which is preliminary data.</text>
</comment>
<reference evidence="1" key="1">
    <citation type="submission" date="2018-05" db="EMBL/GenBank/DDBJ databases">
        <title>Draft genome of Mucuna pruriens seed.</title>
        <authorList>
            <person name="Nnadi N.E."/>
            <person name="Vos R."/>
            <person name="Hasami M.H."/>
            <person name="Devisetty U.K."/>
            <person name="Aguiy J.C."/>
        </authorList>
    </citation>
    <scope>NUCLEOTIDE SEQUENCE [LARGE SCALE GENOMIC DNA]</scope>
    <source>
        <strain evidence="1">JCA_2017</strain>
    </source>
</reference>
<evidence type="ECO:0000313" key="2">
    <source>
        <dbReference type="Proteomes" id="UP000257109"/>
    </source>
</evidence>
<proteinExistence type="predicted"/>
<gene>
    <name evidence="1" type="ORF">CR513_46982</name>
</gene>
<dbReference type="EMBL" id="QJKJ01010535">
    <property type="protein sequence ID" value="RDX73420.1"/>
    <property type="molecule type" value="Genomic_DNA"/>
</dbReference>
<dbReference type="Proteomes" id="UP000257109">
    <property type="component" value="Unassembled WGS sequence"/>
</dbReference>
<accession>A0A371F537</accession>
<keyword evidence="2" id="KW-1185">Reference proteome</keyword>
<sequence length="123" mass="14928">MKFSINNDHTMQGHDPWASVMEEMETLSYLLPKRALYDDVQRFAGFDSFKRSTYLETFFDFDMARLFFQNKTMRMDQQSFDTNNEFRVYYIVRFRGKDFNIKLLTNYFEKIAIDLGNSSFRRK</sequence>
<organism evidence="1 2">
    <name type="scientific">Mucuna pruriens</name>
    <name type="common">Velvet bean</name>
    <name type="synonym">Dolichos pruriens</name>
    <dbReference type="NCBI Taxonomy" id="157652"/>
    <lineage>
        <taxon>Eukaryota</taxon>
        <taxon>Viridiplantae</taxon>
        <taxon>Streptophyta</taxon>
        <taxon>Embryophyta</taxon>
        <taxon>Tracheophyta</taxon>
        <taxon>Spermatophyta</taxon>
        <taxon>Magnoliopsida</taxon>
        <taxon>eudicotyledons</taxon>
        <taxon>Gunneridae</taxon>
        <taxon>Pentapetalae</taxon>
        <taxon>rosids</taxon>
        <taxon>fabids</taxon>
        <taxon>Fabales</taxon>
        <taxon>Fabaceae</taxon>
        <taxon>Papilionoideae</taxon>
        <taxon>50 kb inversion clade</taxon>
        <taxon>NPAAA clade</taxon>
        <taxon>indigoferoid/millettioid clade</taxon>
        <taxon>Phaseoleae</taxon>
        <taxon>Mucuna</taxon>
    </lineage>
</organism>
<dbReference type="AlphaFoldDB" id="A0A371F537"/>
<name>A0A371F537_MUCPR</name>
<evidence type="ECO:0000313" key="1">
    <source>
        <dbReference type="EMBL" id="RDX73420.1"/>
    </source>
</evidence>
<protein>
    <submittedName>
        <fullName evidence="1">Uncharacterized protein</fullName>
    </submittedName>
</protein>